<accession>A0ABW1GP31</accession>
<feature type="region of interest" description="Disordered" evidence="1">
    <location>
        <begin position="1"/>
        <end position="60"/>
    </location>
</feature>
<dbReference type="RefSeq" id="WP_344509930.1">
    <property type="nucleotide sequence ID" value="NZ_BAAATU010000009.1"/>
</dbReference>
<evidence type="ECO:0000313" key="3">
    <source>
        <dbReference type="Proteomes" id="UP001596200"/>
    </source>
</evidence>
<gene>
    <name evidence="2" type="ORF">ACFP1B_19380</name>
</gene>
<evidence type="ECO:0000313" key="2">
    <source>
        <dbReference type="EMBL" id="MFC5915565.1"/>
    </source>
</evidence>
<comment type="caution">
    <text evidence="2">The sequence shown here is derived from an EMBL/GenBank/DDBJ whole genome shotgun (WGS) entry which is preliminary data.</text>
</comment>
<keyword evidence="3" id="KW-1185">Reference proteome</keyword>
<feature type="compositionally biased region" description="Acidic residues" evidence="1">
    <location>
        <begin position="32"/>
        <end position="42"/>
    </location>
</feature>
<protein>
    <submittedName>
        <fullName evidence="2">Uncharacterized protein</fullName>
    </submittedName>
</protein>
<proteinExistence type="predicted"/>
<reference evidence="3" key="1">
    <citation type="journal article" date="2019" name="Int. J. Syst. Evol. Microbiol.">
        <title>The Global Catalogue of Microorganisms (GCM) 10K type strain sequencing project: providing services to taxonomists for standard genome sequencing and annotation.</title>
        <authorList>
            <consortium name="The Broad Institute Genomics Platform"/>
            <consortium name="The Broad Institute Genome Sequencing Center for Infectious Disease"/>
            <person name="Wu L."/>
            <person name="Ma J."/>
        </authorList>
    </citation>
    <scope>NUCLEOTIDE SEQUENCE [LARGE SCALE GENOMIC DNA]</scope>
    <source>
        <strain evidence="3">JCM 4147</strain>
    </source>
</reference>
<dbReference type="EMBL" id="JBHSPU010000017">
    <property type="protein sequence ID" value="MFC5915565.1"/>
    <property type="molecule type" value="Genomic_DNA"/>
</dbReference>
<dbReference type="Proteomes" id="UP001596200">
    <property type="component" value="Unassembled WGS sequence"/>
</dbReference>
<sequence length="60" mass="6789">MTEQQFQDPRGRVSTVAPARPHCRQDNAQMDQQEDDQEDDWNDDARRGERGSVGSDGIGE</sequence>
<organism evidence="2 3">
    <name type="scientific">Streptomyces pulveraceus</name>
    <dbReference type="NCBI Taxonomy" id="68258"/>
    <lineage>
        <taxon>Bacteria</taxon>
        <taxon>Bacillati</taxon>
        <taxon>Actinomycetota</taxon>
        <taxon>Actinomycetes</taxon>
        <taxon>Kitasatosporales</taxon>
        <taxon>Streptomycetaceae</taxon>
        <taxon>Streptomyces</taxon>
    </lineage>
</organism>
<evidence type="ECO:0000256" key="1">
    <source>
        <dbReference type="SAM" id="MobiDB-lite"/>
    </source>
</evidence>
<name>A0ABW1GP31_9ACTN</name>